<evidence type="ECO:0000259" key="2">
    <source>
        <dbReference type="PROSITE" id="PS51925"/>
    </source>
</evidence>
<name>A0A6C0F287_9ZZZZ</name>
<dbReference type="InterPro" id="IPR003121">
    <property type="entry name" value="SWIB_MDM2_domain"/>
</dbReference>
<dbReference type="PROSITE" id="PS51925">
    <property type="entry name" value="SWIB_MDM2"/>
    <property type="match status" value="1"/>
</dbReference>
<organism evidence="3">
    <name type="scientific">viral metagenome</name>
    <dbReference type="NCBI Taxonomy" id="1070528"/>
    <lineage>
        <taxon>unclassified sequences</taxon>
        <taxon>metagenomes</taxon>
        <taxon>organismal metagenomes</taxon>
    </lineage>
</organism>
<feature type="region of interest" description="Disordered" evidence="1">
    <location>
        <begin position="104"/>
        <end position="133"/>
    </location>
</feature>
<accession>A0A6C0F287</accession>
<evidence type="ECO:0000313" key="3">
    <source>
        <dbReference type="EMBL" id="QHT35424.1"/>
    </source>
</evidence>
<dbReference type="EMBL" id="MN739021">
    <property type="protein sequence ID" value="QHT35424.1"/>
    <property type="molecule type" value="Genomic_DNA"/>
</dbReference>
<feature type="compositionally biased region" description="Low complexity" evidence="1">
    <location>
        <begin position="10"/>
        <end position="30"/>
    </location>
</feature>
<feature type="region of interest" description="Disordered" evidence="1">
    <location>
        <begin position="1"/>
        <end position="36"/>
    </location>
</feature>
<feature type="domain" description="DM2" evidence="2">
    <location>
        <begin position="142"/>
        <end position="225"/>
    </location>
</feature>
<protein>
    <recommendedName>
        <fullName evidence="2">DM2 domain-containing protein</fullName>
    </recommendedName>
</protein>
<evidence type="ECO:0000256" key="1">
    <source>
        <dbReference type="SAM" id="MobiDB-lite"/>
    </source>
</evidence>
<proteinExistence type="predicted"/>
<dbReference type="AlphaFoldDB" id="A0A6C0F287"/>
<reference evidence="3" key="1">
    <citation type="journal article" date="2020" name="Nature">
        <title>Giant virus diversity and host interactions through global metagenomics.</title>
        <authorList>
            <person name="Schulz F."/>
            <person name="Roux S."/>
            <person name="Paez-Espino D."/>
            <person name="Jungbluth S."/>
            <person name="Walsh D.A."/>
            <person name="Denef V.J."/>
            <person name="McMahon K.D."/>
            <person name="Konstantinidis K.T."/>
            <person name="Eloe-Fadrosh E.A."/>
            <person name="Kyrpides N.C."/>
            <person name="Woyke T."/>
        </authorList>
    </citation>
    <scope>NUCLEOTIDE SEQUENCE</scope>
    <source>
        <strain evidence="3">GVMAG-M-3300009180-45</strain>
    </source>
</reference>
<sequence length="230" mass="24556">MPAAKKDVAPKTAAPAPAVAAPAPAAPAKAVEAKAPKTKVVKAATPAKAEVTVPTVAAPAVEAAAAVPAASSESQLSALAETLKALSTDLSTRVREAVKAVQEAAKSAKREARDSKKKKKVDPATMTPEQRAAWEKRRANNAFLVQRPLTEELCHFMGLKAGETRSQTQVTKFISEYVKKHSCFDPSFKRRILPNAALAKLLRVSDKDEVTYLNLQSFLKVHFVKPAPKA</sequence>
<dbReference type="CDD" id="cd10567">
    <property type="entry name" value="SWIB-MDM2_like"/>
    <property type="match status" value="1"/>
</dbReference>
<dbReference type="Gene3D" id="1.10.245.10">
    <property type="entry name" value="SWIB/MDM2 domain"/>
    <property type="match status" value="1"/>
</dbReference>
<dbReference type="SUPFAM" id="SSF47592">
    <property type="entry name" value="SWIB/MDM2 domain"/>
    <property type="match status" value="1"/>
</dbReference>
<dbReference type="Pfam" id="PF02201">
    <property type="entry name" value="SWIB"/>
    <property type="match status" value="1"/>
</dbReference>
<dbReference type="InterPro" id="IPR036885">
    <property type="entry name" value="SWIB_MDM2_dom_sf"/>
</dbReference>